<dbReference type="EMBL" id="GDID01006480">
    <property type="protein sequence ID" value="JAP90126.1"/>
    <property type="molecule type" value="Transcribed_RNA"/>
</dbReference>
<evidence type="ECO:0000313" key="2">
    <source>
        <dbReference type="EMBL" id="JAP90126.1"/>
    </source>
</evidence>
<sequence>FIITLQQVQAGNQATFQYQSGDQCVDGSLRVVWNNTMMFEQNTQNCKAVLDDELLDDKLITGETYVFLLIVGGFEAMYANFTVTQLPFTTPLYQLVKAGNQTKFTLNFTDTVFLKPITQLTATLQNGEKFIKGTTDSKGLMRFYFNSSYQADFQQNFYLSIQNDKFSDSSYKLNVTNGSVEHLQLTPYKAFKLVFNTNDNKNDRIQGVKYKVSILRNLVQKGISDQTGEVPIFLSLLQASNTLFIIQTTDTLNRFDNVNKSFKLQGTQIELLLDTAKPLYKVQLTFVYQNTPIPDLEVLFNKSSFKSDSQGVFQTTLVNFIDGDELDFIIKDPAKIYKTKLLTIQTQIGSTEHVEVVQMAKNQNILNIKFILENEKSQKLEKIEVSREKEVKNTDDKGEVEFNLQQFTTEKEVCFYFKDLSQKYQSVNQCFIVKPEQTSITKTVQLKEQQRIKVEIQFLYNKTGIKNQKVQIGSQLEQTIQTCETNQTGYISSLHKESDLITVKTDDLYFAEFKHSVQAQNASFQAEVQLQRQIRVTIKDCKAQFQLYVQNYSNQSQNCSAMVKSVNFLKGQQLNYSLINEQRILTGVVKIKGDITEVKLQKGLSVGVIVGIAVSATVAVAIAVVIALVITKKKKQVQVDELEEPLLK</sequence>
<proteinExistence type="predicted"/>
<keyword evidence="1" id="KW-0812">Transmembrane</keyword>
<keyword evidence="1" id="KW-0472">Membrane</keyword>
<reference evidence="2" key="1">
    <citation type="submission" date="2015-07" db="EMBL/GenBank/DDBJ databases">
        <title>Adaptation to a free-living lifestyle via gene acquisitions in the diplomonad Trepomonas sp. PC1.</title>
        <authorList>
            <person name="Xu F."/>
            <person name="Jerlstrom-Hultqvist J."/>
            <person name="Kolisko M."/>
            <person name="Simpson A.G.B."/>
            <person name="Roger A.J."/>
            <person name="Svard S.G."/>
            <person name="Andersson J.O."/>
        </authorList>
    </citation>
    <scope>NUCLEOTIDE SEQUENCE</scope>
    <source>
        <strain evidence="2">PC1</strain>
    </source>
</reference>
<dbReference type="AlphaFoldDB" id="A0A146K359"/>
<feature type="transmembrane region" description="Helical" evidence="1">
    <location>
        <begin position="604"/>
        <end position="630"/>
    </location>
</feature>
<feature type="non-terminal residue" evidence="2">
    <location>
        <position position="1"/>
    </location>
</feature>
<protein>
    <recommendedName>
        <fullName evidence="3">Transmembrane protein</fullName>
    </recommendedName>
</protein>
<evidence type="ECO:0000256" key="1">
    <source>
        <dbReference type="SAM" id="Phobius"/>
    </source>
</evidence>
<keyword evidence="1" id="KW-1133">Transmembrane helix</keyword>
<gene>
    <name evidence="2" type="ORF">TPC1_30379</name>
</gene>
<accession>A0A146K359</accession>
<name>A0A146K359_9EUKA</name>
<organism evidence="2">
    <name type="scientific">Trepomonas sp. PC1</name>
    <dbReference type="NCBI Taxonomy" id="1076344"/>
    <lineage>
        <taxon>Eukaryota</taxon>
        <taxon>Metamonada</taxon>
        <taxon>Diplomonadida</taxon>
        <taxon>Hexamitidae</taxon>
        <taxon>Hexamitinae</taxon>
        <taxon>Trepomonas</taxon>
    </lineage>
</organism>
<evidence type="ECO:0008006" key="3">
    <source>
        <dbReference type="Google" id="ProtNLM"/>
    </source>
</evidence>